<feature type="transmembrane region" description="Helical" evidence="1">
    <location>
        <begin position="144"/>
        <end position="164"/>
    </location>
</feature>
<name>A0A4R6A5F8_9RHOB</name>
<keyword evidence="1" id="KW-0812">Transmembrane</keyword>
<proteinExistence type="predicted"/>
<gene>
    <name evidence="2" type="ORF">E2L08_14860</name>
</gene>
<feature type="transmembrane region" description="Helical" evidence="1">
    <location>
        <begin position="12"/>
        <end position="33"/>
    </location>
</feature>
<keyword evidence="1" id="KW-1133">Transmembrane helix</keyword>
<organism evidence="2 3">
    <name type="scientific">Palleronia sediminis</name>
    <dbReference type="NCBI Taxonomy" id="2547833"/>
    <lineage>
        <taxon>Bacteria</taxon>
        <taxon>Pseudomonadati</taxon>
        <taxon>Pseudomonadota</taxon>
        <taxon>Alphaproteobacteria</taxon>
        <taxon>Rhodobacterales</taxon>
        <taxon>Roseobacteraceae</taxon>
        <taxon>Palleronia</taxon>
    </lineage>
</organism>
<protein>
    <submittedName>
        <fullName evidence="2">Rod shape-determining protein MreD</fullName>
    </submittedName>
</protein>
<feature type="transmembrane region" description="Helical" evidence="1">
    <location>
        <begin position="61"/>
        <end position="88"/>
    </location>
</feature>
<dbReference type="Proteomes" id="UP000295701">
    <property type="component" value="Unassembled WGS sequence"/>
</dbReference>
<dbReference type="EMBL" id="SNAA01000020">
    <property type="protein sequence ID" value="TDL75993.1"/>
    <property type="molecule type" value="Genomic_DNA"/>
</dbReference>
<comment type="caution">
    <text evidence="2">The sequence shown here is derived from an EMBL/GenBank/DDBJ whole genome shotgun (WGS) entry which is preliminary data.</text>
</comment>
<reference evidence="2 3" key="1">
    <citation type="submission" date="2019-03" db="EMBL/GenBank/DDBJ databases">
        <title>Primorskyibacter sp. SS33 isolated from sediments.</title>
        <authorList>
            <person name="Xunke S."/>
        </authorList>
    </citation>
    <scope>NUCLEOTIDE SEQUENCE [LARGE SCALE GENOMIC DNA]</scope>
    <source>
        <strain evidence="2 3">SS33</strain>
    </source>
</reference>
<keyword evidence="3" id="KW-1185">Reference proteome</keyword>
<feature type="transmembrane region" description="Helical" evidence="1">
    <location>
        <begin position="109"/>
        <end position="132"/>
    </location>
</feature>
<sequence length="179" mass="19524">MVDPVTMRRTGFRLLFLAMAALVIFVRILPFRIGTAPVPAPELLTLTTFAWVIRRPEYAPVALIALVHLTADILFMRPLGLWTILVVLGCEYLRKHSNIPSELPFPVEWVMVTMTLATMIAAGMLVQAVLLVPQPSIGANALQLIVSAAAYPIVVVVTAFGLGVRPAGVAERDAERKRA</sequence>
<dbReference type="OrthoDB" id="7629477at2"/>
<accession>A0A4R6A5F8</accession>
<evidence type="ECO:0000256" key="1">
    <source>
        <dbReference type="SAM" id="Phobius"/>
    </source>
</evidence>
<evidence type="ECO:0000313" key="2">
    <source>
        <dbReference type="EMBL" id="TDL75993.1"/>
    </source>
</evidence>
<evidence type="ECO:0000313" key="3">
    <source>
        <dbReference type="Proteomes" id="UP000295701"/>
    </source>
</evidence>
<keyword evidence="1" id="KW-0472">Membrane</keyword>
<dbReference type="AlphaFoldDB" id="A0A4R6A5F8"/>
<dbReference type="RefSeq" id="WP_133397887.1">
    <property type="nucleotide sequence ID" value="NZ_SNAA01000020.1"/>
</dbReference>